<dbReference type="STRING" id="1353009.A0A1Y2IQ73"/>
<dbReference type="EMBL" id="KZ084105">
    <property type="protein sequence ID" value="OSD02361.1"/>
    <property type="molecule type" value="Genomic_DNA"/>
</dbReference>
<proteinExistence type="predicted"/>
<organism evidence="2 3">
    <name type="scientific">Trametes coccinea (strain BRFM310)</name>
    <name type="common">Pycnoporus coccineus</name>
    <dbReference type="NCBI Taxonomy" id="1353009"/>
    <lineage>
        <taxon>Eukaryota</taxon>
        <taxon>Fungi</taxon>
        <taxon>Dikarya</taxon>
        <taxon>Basidiomycota</taxon>
        <taxon>Agaricomycotina</taxon>
        <taxon>Agaricomycetes</taxon>
        <taxon>Polyporales</taxon>
        <taxon>Polyporaceae</taxon>
        <taxon>Trametes</taxon>
    </lineage>
</organism>
<protein>
    <recommendedName>
        <fullName evidence="1">Heterokaryon incompatibility domain-containing protein</fullName>
    </recommendedName>
</protein>
<keyword evidence="3" id="KW-1185">Reference proteome</keyword>
<sequence length="1037" mass="114667">MRPTKKKKITVISLQRVLCSDLHPAVPAQSSPRSPSIATAIARLYQSTEPRVHLSWAPIFHALGLCPEDITSTWMNMAVVETFTNTSDTLYRLYQDCLRDLRAKYSKGSWSCTAVKALCTRPLGISPASFSTLVNFLVGLLDDAVHDGLGINRTSMTLPVPAFIFSGTLFDWEWKERHLVRCHVACAVIASPWETEGLDPYLGLFLDCVKARLCHENWRRHHPGKQSLMPWSEDSKQEIAEAASMDTNTHEFKDLAEPLPEPDSPYVRVLETSLWRPALDVPWLGATHDGYPSCPTLGGYTTARRASGRIHSLRDDAALWLSALTFGLLEAATLLRIPESLFLTSKTEGGRSIQVLSGQRISQFFAYYFKESVGLPGSKGPPAEHGRRIARLLRRAFSAVSSEHTLFSSTLVHAGFRSADCDSICSALLIVVFFPLSSIAATLWPDNAELDQLNAILHQKWPSPSPTSFVIRTLQRNLRNNGWCPYVIAQLTSAFESSWNRALFQYAGSTLVHCSPYIATSAGEHQSCTDDACDLLTFTDSDYKLRHTHSSCQCERVAPGIEEVRQLLSAGNVPVVVYDGTVLQVKPADSVRYVAISHVWAEGMGSTTEEGLPRCVVERITILARKTLPGGDGALWLDSLCVSREVTLRKQAISLMGDTYRNASAVLVIDGCIRTQCSLANSFEENILWIGSSAWLRRVWTVQEGLLANRLYFEFKEGPVNFEDRVRPDSDSLASADKSRWMSIAVNALVPILAYRINKRNFGPRVGDLPAPTGESLLGVVRLLDGRTTSKTEDELIAIASLLPPSVSLHRLLAVPHTQGRGHLAEQRMQSCLVQLGHVSRGLPFGYTPRLSLPGFTWAPRSLTNRMPAQWDTSLCGTAFCTEDGLLATYSVAILRGAPTVAFPRPMTGELARWGWRIAMPLHHVPSNTSHLLFAHLRGPLSVSVDALLFLNQDFPRHLASAPGIAGARVEVECVAVTNFTKDHDTGVNYSASDDDVRCYRYVAYCKLIQWEEIHGTGDGLEMTYLDELVETPVKLL</sequence>
<evidence type="ECO:0000313" key="2">
    <source>
        <dbReference type="EMBL" id="OSD02361.1"/>
    </source>
</evidence>
<dbReference type="InterPro" id="IPR010730">
    <property type="entry name" value="HET"/>
</dbReference>
<dbReference type="PANTHER" id="PTHR39596:SF2">
    <property type="entry name" value="HET DOMAIN PROTEIN (AFU_ORTHOLOGUE AFUA_1G17550)-RELATED"/>
    <property type="match status" value="1"/>
</dbReference>
<name>A0A1Y2IQ73_TRAC3</name>
<dbReference type="Pfam" id="PF06985">
    <property type="entry name" value="HET"/>
    <property type="match status" value="1"/>
</dbReference>
<feature type="domain" description="Heterokaryon incompatibility" evidence="1">
    <location>
        <begin position="593"/>
        <end position="671"/>
    </location>
</feature>
<gene>
    <name evidence="2" type="ORF">PYCCODRAFT_1410767</name>
</gene>
<dbReference type="Proteomes" id="UP000193067">
    <property type="component" value="Unassembled WGS sequence"/>
</dbReference>
<evidence type="ECO:0000259" key="1">
    <source>
        <dbReference type="Pfam" id="PF06985"/>
    </source>
</evidence>
<evidence type="ECO:0000313" key="3">
    <source>
        <dbReference type="Proteomes" id="UP000193067"/>
    </source>
</evidence>
<dbReference type="AlphaFoldDB" id="A0A1Y2IQ73"/>
<accession>A0A1Y2IQ73</accession>
<dbReference type="PANTHER" id="PTHR39596">
    <property type="match status" value="1"/>
</dbReference>
<dbReference type="OrthoDB" id="2426273at2759"/>
<reference evidence="2 3" key="1">
    <citation type="journal article" date="2015" name="Biotechnol. Biofuels">
        <title>Enhanced degradation of softwood versus hardwood by the white-rot fungus Pycnoporus coccineus.</title>
        <authorList>
            <person name="Couturier M."/>
            <person name="Navarro D."/>
            <person name="Chevret D."/>
            <person name="Henrissat B."/>
            <person name="Piumi F."/>
            <person name="Ruiz-Duenas F.J."/>
            <person name="Martinez A.T."/>
            <person name="Grigoriev I.V."/>
            <person name="Riley R."/>
            <person name="Lipzen A."/>
            <person name="Berrin J.G."/>
            <person name="Master E.R."/>
            <person name="Rosso M.N."/>
        </authorList>
    </citation>
    <scope>NUCLEOTIDE SEQUENCE [LARGE SCALE GENOMIC DNA]</scope>
    <source>
        <strain evidence="2 3">BRFM310</strain>
    </source>
</reference>